<reference evidence="2 3" key="1">
    <citation type="journal article" date="2021" name="Elife">
        <title>Chloroplast acquisition without the gene transfer in kleptoplastic sea slugs, Plakobranchus ocellatus.</title>
        <authorList>
            <person name="Maeda T."/>
            <person name="Takahashi S."/>
            <person name="Yoshida T."/>
            <person name="Shimamura S."/>
            <person name="Takaki Y."/>
            <person name="Nagai Y."/>
            <person name="Toyoda A."/>
            <person name="Suzuki Y."/>
            <person name="Arimoto A."/>
            <person name="Ishii H."/>
            <person name="Satoh N."/>
            <person name="Nishiyama T."/>
            <person name="Hasebe M."/>
            <person name="Maruyama T."/>
            <person name="Minagawa J."/>
            <person name="Obokata J."/>
            <person name="Shigenobu S."/>
        </authorList>
    </citation>
    <scope>NUCLEOTIDE SEQUENCE [LARGE SCALE GENOMIC DNA]</scope>
</reference>
<comment type="caution">
    <text evidence="2">The sequence shown here is derived from an EMBL/GenBank/DDBJ whole genome shotgun (WGS) entry which is preliminary data.</text>
</comment>
<keyword evidence="1" id="KW-1133">Transmembrane helix</keyword>
<dbReference type="AlphaFoldDB" id="A0AAV4APX5"/>
<dbReference type="EMBL" id="BLXT01004027">
    <property type="protein sequence ID" value="GFO08925.1"/>
    <property type="molecule type" value="Genomic_DNA"/>
</dbReference>
<gene>
    <name evidence="2" type="ORF">PoB_003543000</name>
</gene>
<feature type="transmembrane region" description="Helical" evidence="1">
    <location>
        <begin position="20"/>
        <end position="42"/>
    </location>
</feature>
<evidence type="ECO:0000256" key="1">
    <source>
        <dbReference type="SAM" id="Phobius"/>
    </source>
</evidence>
<evidence type="ECO:0000313" key="3">
    <source>
        <dbReference type="Proteomes" id="UP000735302"/>
    </source>
</evidence>
<protein>
    <submittedName>
        <fullName evidence="2">Uncharacterized protein</fullName>
    </submittedName>
</protein>
<keyword evidence="1" id="KW-0812">Transmembrane</keyword>
<accession>A0AAV4APX5</accession>
<keyword evidence="1" id="KW-0472">Membrane</keyword>
<name>A0AAV4APX5_9GAST</name>
<sequence length="170" mass="18675">MTARIEHLKSSNLFFVAERFMCHIAVLQPITTVVISGIMAFLKACFGGRLEPEAESFLQISSKLLHHREAAGDPHIQDLRYIGRITITRNLISSFTFSFLISRLSTLRQEFIPPPHPSTTITSIPVLFGSVGGKMDNESALRSAGTLLSQVRVPPPTHWSDGGSVSLNST</sequence>
<evidence type="ECO:0000313" key="2">
    <source>
        <dbReference type="EMBL" id="GFO08925.1"/>
    </source>
</evidence>
<organism evidence="2 3">
    <name type="scientific">Plakobranchus ocellatus</name>
    <dbReference type="NCBI Taxonomy" id="259542"/>
    <lineage>
        <taxon>Eukaryota</taxon>
        <taxon>Metazoa</taxon>
        <taxon>Spiralia</taxon>
        <taxon>Lophotrochozoa</taxon>
        <taxon>Mollusca</taxon>
        <taxon>Gastropoda</taxon>
        <taxon>Heterobranchia</taxon>
        <taxon>Euthyneura</taxon>
        <taxon>Panpulmonata</taxon>
        <taxon>Sacoglossa</taxon>
        <taxon>Placobranchoidea</taxon>
        <taxon>Plakobranchidae</taxon>
        <taxon>Plakobranchus</taxon>
    </lineage>
</organism>
<keyword evidence="3" id="KW-1185">Reference proteome</keyword>
<proteinExistence type="predicted"/>
<dbReference type="Proteomes" id="UP000735302">
    <property type="component" value="Unassembled WGS sequence"/>
</dbReference>